<evidence type="ECO:0000256" key="6">
    <source>
        <dbReference type="SAM" id="MobiDB-lite"/>
    </source>
</evidence>
<dbReference type="InterPro" id="IPR001300">
    <property type="entry name" value="Peptidase_C2_calpain_cat"/>
</dbReference>
<proteinExistence type="inferred from homology"/>
<evidence type="ECO:0000256" key="5">
    <source>
        <dbReference type="PROSITE-ProRule" id="PRU00239"/>
    </source>
</evidence>
<feature type="active site" evidence="5">
    <location>
        <position position="641"/>
    </location>
</feature>
<dbReference type="RefSeq" id="XP_024404589.1">
    <property type="nucleotide sequence ID" value="XM_024550678.1"/>
</dbReference>
<dbReference type="PROSITE" id="PS50203">
    <property type="entry name" value="CALPAIN_CAT"/>
    <property type="match status" value="1"/>
</dbReference>
<gene>
    <name evidence="8" type="ORF">TGAM01_v209951</name>
</gene>
<keyword evidence="3 5" id="KW-0378">Hydrolase</keyword>
<evidence type="ECO:0000256" key="2">
    <source>
        <dbReference type="ARBA" id="ARBA00022670"/>
    </source>
</evidence>
<dbReference type="SMART" id="SM00230">
    <property type="entry name" value="CysPc"/>
    <property type="match status" value="1"/>
</dbReference>
<keyword evidence="4 5" id="KW-0788">Thiol protease</keyword>
<dbReference type="Gene3D" id="3.90.70.10">
    <property type="entry name" value="Cysteine proteinases"/>
    <property type="match status" value="1"/>
</dbReference>
<dbReference type="GO" id="GO:0004198">
    <property type="term" value="F:calcium-dependent cysteine-type endopeptidase activity"/>
    <property type="evidence" value="ECO:0007669"/>
    <property type="project" value="InterPro"/>
</dbReference>
<sequence>MDRRTLVSEKPSAPLAGFKRTSDNGQDPTSKRLRSTYGQRNKRATQSVSEKSVTTPPRTFRTLGAMRLGNASPTSESVDFLTPVWRKIRDQVDTPKKNIDIEHELLNSLPPDMIEELNAVRRHVPSEPYRIYEAIFHWLHRLLHSTTPQGKHPRGRLSPSALSSRAFSGFWISSLEGLTSGNAKQHIIEFTCSAIWTLARGYRPKTAECDAIEQALIRIAAGLAVAALTLESQIIPGEQEQRLSAWRRLVYVLDRSISLIARYKSRNSPQDNASFLLVLARYIAVANSELANIGFRRRVAENFENMAHKIDTEANNGKQYQQTIILLCTIIQCRRRSGSASGQQILADLCSKLNHEKLPDWFGHGLRKDLAFMLAQKTEDLRDLNFAENLSMTAPADPKFSTIFSGWRWEEGISEWVLPTSPQRRTAASRSATAAKATSLSDVENDRYLEDSEEEMHFEGPHRRDVESLLATSTGQKALDYAIQAAELYMRAAAEKGISKEEAARFRRRCQQLIKLAEQLKAQVPASSPPPVKNGLGLLQGASRLHGNFYPPWSEDPLGAEFQLGPDLKPFICGQQPAFIDLVLTESSDDTVFPLSEDQEANFLAWHRPHELFGPFPADQDDSLMTQSARLDLVQDITTDCSVVASLSAAAKIWTGKHAVLSTIMHPFDHERGQPRLSPAGKYIFRLNFNGCARRVTIDDRLPASGTDRALFVINRHQPCLLWPALLEKAYLKVRGGYDFPGSNSGTDLWVLTGWIPEQLFLQREAFDIDETWDRIKTAYEMENVIITLGTGHISAEEGDIMGLIGEHDYAVQDIDSLSRKFLVKNPWRPRFDTPSSSEKDSGDAGSPSAGTFWLSIEDIAQHFESMYLNWNPALFTHRQDRHFTWDIPTKDLAASLVRNPQFSITSQAGAVVWILLSRHFANAELEIARNKSGSLAAVASQLGFMSILVFDKQGYKVQLSDGPTYSGPLVDSPQTLARIESRPGKAYTVVIDQQDLALASYTFTLSVFANGPVDVQEAREKMRYFTEQQGTWNRRNAGGNSGCTTYFLNPQYKLSVSRATPISALLATSNKDVHVHIDLIWARGKRANTVRRKDLVVSSGEYRRGCASAELEMLEAGDYTLVCSTFEAQQTADFTLRFGSTTPVTIEPIPADTAGKLRTPLPPFTLRGEGHCWRASLDATWVTRAIASFQSSIPLSESLHYDTHSLPALLVRISIVKVPEGSRRILVESKGGVEDSGAVIRTPEFDIESSSTSHGRMYLVIESLWEHRAAQELCGDIFSDSPIQIGNWEAF</sequence>
<dbReference type="Pfam" id="PF25435">
    <property type="entry name" value="PalB_C"/>
    <property type="match status" value="1"/>
</dbReference>
<feature type="compositionally biased region" description="Polar residues" evidence="6">
    <location>
        <begin position="36"/>
        <end position="56"/>
    </location>
</feature>
<dbReference type="PANTHER" id="PTHR46143">
    <property type="entry name" value="CALPAIN-7"/>
    <property type="match status" value="1"/>
</dbReference>
<reference evidence="8 9" key="1">
    <citation type="journal article" date="2016" name="Genome Announc.">
        <title>Draft Whole-Genome Sequence of Trichoderma gamsii T6085, a Promising Biocontrol Agent of Fusarium Head Blight on Wheat.</title>
        <authorList>
            <person name="Baroncelli R."/>
            <person name="Zapparata A."/>
            <person name="Piaggeschi G."/>
            <person name="Sarrocco S."/>
            <person name="Vannacci G."/>
        </authorList>
    </citation>
    <scope>NUCLEOTIDE SEQUENCE [LARGE SCALE GENOMIC DNA]</scope>
    <source>
        <strain evidence="8 9">T6085</strain>
    </source>
</reference>
<dbReference type="InterPro" id="IPR038765">
    <property type="entry name" value="Papain-like_cys_pep_sf"/>
</dbReference>
<dbReference type="Proteomes" id="UP000054821">
    <property type="component" value="Unassembled WGS sequence"/>
</dbReference>
<feature type="active site" evidence="5">
    <location>
        <position position="826"/>
    </location>
</feature>
<protein>
    <recommendedName>
        <fullName evidence="7">Calpain catalytic domain-containing protein</fullName>
    </recommendedName>
</protein>
<name>A0A2P4ZAB1_9HYPO</name>
<evidence type="ECO:0000259" key="7">
    <source>
        <dbReference type="PROSITE" id="PS50203"/>
    </source>
</evidence>
<dbReference type="InterPro" id="IPR022682">
    <property type="entry name" value="Calpain_domain_III"/>
</dbReference>
<evidence type="ECO:0000313" key="9">
    <source>
        <dbReference type="Proteomes" id="UP000054821"/>
    </source>
</evidence>
<evidence type="ECO:0000256" key="4">
    <source>
        <dbReference type="ARBA" id="ARBA00022807"/>
    </source>
</evidence>
<accession>A0A2P4ZAB1</accession>
<dbReference type="GeneID" id="29988496"/>
<feature type="region of interest" description="Disordered" evidence="6">
    <location>
        <begin position="1"/>
        <end position="56"/>
    </location>
</feature>
<comment type="caution">
    <text evidence="8">The sequence shown here is derived from an EMBL/GenBank/DDBJ whole genome shotgun (WGS) entry which is preliminary data.</text>
</comment>
<dbReference type="SUPFAM" id="SSF54001">
    <property type="entry name" value="Cysteine proteinases"/>
    <property type="match status" value="1"/>
</dbReference>
<dbReference type="SUPFAM" id="SSF49758">
    <property type="entry name" value="Calpain large subunit, middle domain (domain III)"/>
    <property type="match status" value="2"/>
</dbReference>
<keyword evidence="9" id="KW-1185">Reference proteome</keyword>
<dbReference type="InterPro" id="IPR022683">
    <property type="entry name" value="Calpain_III"/>
</dbReference>
<comment type="similarity">
    <text evidence="1">Belongs to the peptidase C2 family. PalB/RIM13 subfamily.</text>
</comment>
<organism evidence="8 9">
    <name type="scientific">Trichoderma gamsii</name>
    <dbReference type="NCBI Taxonomy" id="398673"/>
    <lineage>
        <taxon>Eukaryota</taxon>
        <taxon>Fungi</taxon>
        <taxon>Dikarya</taxon>
        <taxon>Ascomycota</taxon>
        <taxon>Pezizomycotina</taxon>
        <taxon>Sordariomycetes</taxon>
        <taxon>Hypocreomycetidae</taxon>
        <taxon>Hypocreales</taxon>
        <taxon>Hypocreaceae</taxon>
        <taxon>Trichoderma</taxon>
    </lineage>
</organism>
<dbReference type="STRING" id="398673.A0A2P4ZAB1"/>
<dbReference type="EMBL" id="JPDN02000053">
    <property type="protein sequence ID" value="PON21225.1"/>
    <property type="molecule type" value="Genomic_DNA"/>
</dbReference>
<feature type="active site" evidence="5">
    <location>
        <position position="808"/>
    </location>
</feature>
<dbReference type="SMART" id="SM00720">
    <property type="entry name" value="calpain_III"/>
    <property type="match status" value="1"/>
</dbReference>
<keyword evidence="2 5" id="KW-0645">Protease</keyword>
<dbReference type="PANTHER" id="PTHR46143:SF1">
    <property type="entry name" value="CALPAIN-7"/>
    <property type="match status" value="1"/>
</dbReference>
<dbReference type="Gene3D" id="2.60.120.380">
    <property type="match status" value="1"/>
</dbReference>
<evidence type="ECO:0000313" key="8">
    <source>
        <dbReference type="EMBL" id="PON21225.1"/>
    </source>
</evidence>
<dbReference type="Pfam" id="PF00648">
    <property type="entry name" value="Peptidase_C2"/>
    <property type="match status" value="1"/>
</dbReference>
<dbReference type="InterPro" id="IPR036213">
    <property type="entry name" value="Calpain_III_sf"/>
</dbReference>
<evidence type="ECO:0000256" key="3">
    <source>
        <dbReference type="ARBA" id="ARBA00022801"/>
    </source>
</evidence>
<evidence type="ECO:0000256" key="1">
    <source>
        <dbReference type="ARBA" id="ARBA00010193"/>
    </source>
</evidence>
<dbReference type="InterPro" id="IPR051297">
    <property type="entry name" value="PalB/RIM13"/>
</dbReference>
<feature type="domain" description="Calpain catalytic" evidence="7">
    <location>
        <begin position="578"/>
        <end position="873"/>
    </location>
</feature>
<dbReference type="Pfam" id="PF01067">
    <property type="entry name" value="Calpain_III"/>
    <property type="match status" value="1"/>
</dbReference>
<dbReference type="GO" id="GO:0006508">
    <property type="term" value="P:proteolysis"/>
    <property type="evidence" value="ECO:0007669"/>
    <property type="project" value="UniProtKB-KW"/>
</dbReference>